<reference evidence="1 2" key="1">
    <citation type="submission" date="2021-03" db="EMBL/GenBank/DDBJ databases">
        <title>Sequencing the genomes of 1000 actinobacteria strains.</title>
        <authorList>
            <person name="Klenk H.-P."/>
        </authorList>
    </citation>
    <scope>NUCLEOTIDE SEQUENCE [LARGE SCALE GENOMIC DNA]</scope>
    <source>
        <strain evidence="1 2">DSM 24221</strain>
    </source>
</reference>
<accession>A0ABS4ZEP1</accession>
<gene>
    <name evidence="1" type="ORF">JOF34_000349</name>
</gene>
<name>A0ABS4ZEP1_9MICO</name>
<protein>
    <submittedName>
        <fullName evidence="1">Uncharacterized protein</fullName>
    </submittedName>
</protein>
<sequence length="45" mass="5177">MRVDYTRREPDVPAPGHPSRLHIVDDGKLVHIRFSRAALWVILDA</sequence>
<evidence type="ECO:0000313" key="1">
    <source>
        <dbReference type="EMBL" id="MBP2435763.1"/>
    </source>
</evidence>
<proteinExistence type="predicted"/>
<evidence type="ECO:0000313" key="2">
    <source>
        <dbReference type="Proteomes" id="UP001519362"/>
    </source>
</evidence>
<organism evidence="1 2">
    <name type="scientific">Microbacterium amylolyticum</name>
    <dbReference type="NCBI Taxonomy" id="936337"/>
    <lineage>
        <taxon>Bacteria</taxon>
        <taxon>Bacillati</taxon>
        <taxon>Actinomycetota</taxon>
        <taxon>Actinomycetes</taxon>
        <taxon>Micrococcales</taxon>
        <taxon>Microbacteriaceae</taxon>
        <taxon>Microbacterium</taxon>
    </lineage>
</organism>
<dbReference type="RefSeq" id="WP_206527883.1">
    <property type="nucleotide sequence ID" value="NZ_CP049253.1"/>
</dbReference>
<dbReference type="EMBL" id="JAGIOL010000001">
    <property type="protein sequence ID" value="MBP2435763.1"/>
    <property type="molecule type" value="Genomic_DNA"/>
</dbReference>
<comment type="caution">
    <text evidence="1">The sequence shown here is derived from an EMBL/GenBank/DDBJ whole genome shotgun (WGS) entry which is preliminary data.</text>
</comment>
<dbReference type="Proteomes" id="UP001519362">
    <property type="component" value="Unassembled WGS sequence"/>
</dbReference>
<keyword evidence="2" id="KW-1185">Reference proteome</keyword>